<dbReference type="PROSITE" id="PS50294">
    <property type="entry name" value="WD_REPEATS_REGION"/>
    <property type="match status" value="1"/>
</dbReference>
<evidence type="ECO:0000259" key="16">
    <source>
        <dbReference type="Pfam" id="PF25171"/>
    </source>
</evidence>
<dbReference type="CDD" id="cd10320">
    <property type="entry name" value="RGL4_N"/>
    <property type="match status" value="1"/>
</dbReference>
<evidence type="ECO:0000259" key="15">
    <source>
        <dbReference type="Pfam" id="PF14686"/>
    </source>
</evidence>
<dbReference type="SUPFAM" id="SSF50998">
    <property type="entry name" value="Quinoprotein alcohol dehydrogenase-like"/>
    <property type="match status" value="1"/>
</dbReference>
<feature type="domain" description="Rhamnogalacturonan lyase" evidence="15">
    <location>
        <begin position="1740"/>
        <end position="1812"/>
    </location>
</feature>
<evidence type="ECO:0000256" key="1">
    <source>
        <dbReference type="ARBA" id="ARBA00001324"/>
    </source>
</evidence>
<evidence type="ECO:0000256" key="3">
    <source>
        <dbReference type="ARBA" id="ARBA00010418"/>
    </source>
</evidence>
<reference evidence="17" key="1">
    <citation type="journal article" date="2021" name="Mol. Plant Microbe Interact.">
        <title>Complete Genome Sequence of the Plant-Pathogenic Fungus Colletotrichum lupini.</title>
        <authorList>
            <person name="Baroncelli R."/>
            <person name="Pensec F."/>
            <person name="Da Lio D."/>
            <person name="Boufleur T."/>
            <person name="Vicente I."/>
            <person name="Sarrocco S."/>
            <person name="Picot A."/>
            <person name="Baraldi E."/>
            <person name="Sukno S."/>
            <person name="Thon M."/>
            <person name="Le Floch G."/>
        </authorList>
    </citation>
    <scope>NUCLEOTIDE SEQUENCE</scope>
    <source>
        <strain evidence="17">IMI 504893</strain>
    </source>
</reference>
<evidence type="ECO:0000256" key="4">
    <source>
        <dbReference type="ARBA" id="ARBA00012437"/>
    </source>
</evidence>
<dbReference type="Pfam" id="PF25168">
    <property type="entry name" value="Beta-prop_WDR36-Utp21_2nd"/>
    <property type="match status" value="1"/>
</dbReference>
<dbReference type="FunFam" id="2.130.10.10:FF:000565">
    <property type="entry name" value="Putative snoRNA binding protein"/>
    <property type="match status" value="1"/>
</dbReference>
<feature type="repeat" description="WD" evidence="12">
    <location>
        <begin position="771"/>
        <end position="812"/>
    </location>
</feature>
<protein>
    <recommendedName>
        <fullName evidence="4">rhamnogalacturonan endolyase</fullName>
        <ecNumber evidence="4">4.2.2.23</ecNumber>
    </recommendedName>
</protein>
<dbReference type="CDD" id="cd10316">
    <property type="entry name" value="RGL4_M"/>
    <property type="match status" value="1"/>
</dbReference>
<evidence type="ECO:0000313" key="17">
    <source>
        <dbReference type="EMBL" id="UQC89697.1"/>
    </source>
</evidence>
<proteinExistence type="inferred from homology"/>
<dbReference type="GeneID" id="73349162"/>
<dbReference type="EC" id="4.2.2.23" evidence="4"/>
<dbReference type="InterPro" id="IPR029411">
    <property type="entry name" value="RG-lyase_III"/>
</dbReference>
<dbReference type="SUPFAM" id="SSF74650">
    <property type="entry name" value="Galactose mutarotase-like"/>
    <property type="match status" value="1"/>
</dbReference>
<comment type="subcellular location">
    <subcellularLocation>
        <location evidence="2">Secreted</location>
    </subcellularLocation>
</comment>
<feature type="repeat" description="WD" evidence="12">
    <location>
        <begin position="686"/>
        <end position="727"/>
    </location>
</feature>
<dbReference type="InterPro" id="IPR015943">
    <property type="entry name" value="WD40/YVTN_repeat-like_dom_sf"/>
</dbReference>
<dbReference type="SMART" id="SM00320">
    <property type="entry name" value="WD40"/>
    <property type="match status" value="9"/>
</dbReference>
<dbReference type="EMBL" id="CP019480">
    <property type="protein sequence ID" value="UQC89697.1"/>
    <property type="molecule type" value="Genomic_DNA"/>
</dbReference>
<evidence type="ECO:0000256" key="12">
    <source>
        <dbReference type="PROSITE-ProRule" id="PRU00221"/>
    </source>
</evidence>
<accession>A0A9Q8T5U2</accession>
<evidence type="ECO:0000256" key="9">
    <source>
        <dbReference type="ARBA" id="ARBA00023239"/>
    </source>
</evidence>
<dbReference type="InterPro" id="IPR011047">
    <property type="entry name" value="Quinoprotein_ADH-like_sf"/>
</dbReference>
<dbReference type="InterPro" id="IPR001680">
    <property type="entry name" value="WD40_rpt"/>
</dbReference>
<comment type="catalytic activity">
    <reaction evidence="1">
        <text>Endotype eliminative cleavage of L-alpha-rhamnopyranosyl-(1-&gt;4)-alpha-D-galactopyranosyluronic acid bonds of rhamnogalacturonan I domains in ramified hairy regions of pectin leaving L-rhamnopyranose at the reducing end and 4-deoxy-4,5-unsaturated D-galactopyranosyluronic acid at the non-reducing end.</text>
        <dbReference type="EC" id="4.2.2.23"/>
    </reaction>
</comment>
<evidence type="ECO:0000256" key="7">
    <source>
        <dbReference type="ARBA" id="ARBA00022729"/>
    </source>
</evidence>
<dbReference type="SUPFAM" id="SSF49452">
    <property type="entry name" value="Starch-binding domain-like"/>
    <property type="match status" value="1"/>
</dbReference>
<evidence type="ECO:0000256" key="11">
    <source>
        <dbReference type="ARBA" id="ARBA00023326"/>
    </source>
</evidence>
<keyword evidence="11" id="KW-0624">Polysaccharide degradation</keyword>
<feature type="domain" description="Rhamnogalacturonan lyase" evidence="14">
    <location>
        <begin position="1828"/>
        <end position="2045"/>
    </location>
</feature>
<feature type="domain" description="WDR36/Utp21 N-terminal" evidence="16">
    <location>
        <begin position="129"/>
        <end position="434"/>
    </location>
</feature>
<dbReference type="InterPro" id="IPR036322">
    <property type="entry name" value="WD40_repeat_dom_sf"/>
</dbReference>
<dbReference type="GO" id="GO:0000272">
    <property type="term" value="P:polysaccharide catabolic process"/>
    <property type="evidence" value="ECO:0007669"/>
    <property type="project" value="UniProtKB-KW"/>
</dbReference>
<dbReference type="PROSITE" id="PS00678">
    <property type="entry name" value="WD_REPEATS_1"/>
    <property type="match status" value="1"/>
</dbReference>
<dbReference type="GO" id="GO:0032040">
    <property type="term" value="C:small-subunit processome"/>
    <property type="evidence" value="ECO:0007669"/>
    <property type="project" value="InterPro"/>
</dbReference>
<dbReference type="InterPro" id="IPR019775">
    <property type="entry name" value="WD40_repeat_CS"/>
</dbReference>
<dbReference type="InterPro" id="IPR011013">
    <property type="entry name" value="Gal_mutarotase_sf_dom"/>
</dbReference>
<keyword evidence="9" id="KW-0456">Lyase</keyword>
<keyword evidence="6 12" id="KW-0853">WD repeat</keyword>
<dbReference type="Gene3D" id="2.130.10.10">
    <property type="entry name" value="YVTN repeat-like/Quinoprotein amine dehydrogenase"/>
    <property type="match status" value="2"/>
</dbReference>
<sequence>MSQPFWPRRKRCRTNQVIPIGLAPRPSIVNGGAKETRRLKPGKSYLRALNEPHPGKGLRVRQVHMLATMPHSEQEGPLVKRQKLTVASKPATATRQSSRIFAPFRTVGLVSPTNVPFTSIPLGKTTFQITTSVGRALQTYDLKRGLNLVFVTRPQTPADITTTLAWKDKVFAAWGDARKGEKQGLWAFKRGKKVEELELPEDLNEPIQQILIFGSWIVACAVTRLEVWKSATLEHYTTLYTMAGNSGANEITGGITNMPTYLNKIFVGRKDGWVEIWNVSTGKLIYTILPPTPDCSAVTCMQPTTALSLLAIAYANGNLVIQNILTDKPIIQLKAGHDDEPVTSISFRSDGMGAGHDGRKDGVMATATAATGDVTFWDLNNGGRVMGVLRSAHNPPSGDGPLVRGGISKVEFLSGQPVVVTSGRDNALKTWIFDETPFSAIPRILHQRSGHAAPVKCLEFLPSDFDGADAGNKWLLSGGQDRSLWGWSMRRDGQSTELSQGNIRKMAKKTGILSTKAMARGPTTTLEDLKAPEITCIASSLNRDGGIGALPGNQPIWQKHRENKKKLDAEVSGSTGWESVVTAHKDDAWARTWFWGRKRAGRWAFPTGDGSFVSTIAISPCGTFALVGSVEGSIDMYNLQSGIHRQRFPSKLTPAQARALKIQQLKQADDVVQLHTEKNSGFAPGTGRHTKAVTGIVVDSMNKNVITCSLDGKIKFWDFVTGNLVHQINWAPMAAITGCRYHAANDLMAFTCDDNSVRVVDLETKRTIREFWGCQDTINDFCFSNDGRWIIAASQDRVIRIWDLPTSHLIDAIRLEKPCTALAMSSSGEYLAATIENELGVAIWTNKSLFTHVPTRQISDKEAALLTGPTTSGEGNEGLLEAAFTEDGDADAEDETVVAPTVDQLSAELTTLSLVPKSRWQTLLHLDLIKQRNKPTEAPKAPEKAPFFLPSVGAGKQPQQSLIEGAVAPEADAATDAKSRITKLERGRMQEAFTSKLDDGAASGDFDDFITHLKSLSPSTADLELRSLSPEDGGLLNFIRALTSRLAARRDYELVQAWMTVFLRLHFDLVMADAGLLEALGEWKTLQAREAGRLDDLVGYCSGVVGFLRSPRTHRLLQAMRVPVKQLEVELSIHLRITKWVAPSTTVIQTRMNPATPSRADSLDQNDPVIRFRQGNTEPHGGRTPIRGKLYRGTERRDQPVSLDALLHRRNLNTRQAGRKSRSLAEGGDLLVSRSSHRWGPWPMSKPQLGPARLGEEGTEVKAEIGGGGGWAFCGWSGGKVGRRAEKVPTTQSPDLNFSTQTWSSLHVKKAHHAFYASIAFISLRSSFLHTNDTPSRAGPVMNGSFVSFCWLGKRRVEVPTRASSRTKTSRRLPNDYKMRVSSLRGAALGAALTLATGARAALNATETSNRLIIANDRLYAAVSKPGGAVVELTLDGVNLLGTASGATGQGPYLDCYCTPQGFWTPGTVKPTFQLYSGTDSAGVAYGGVRMSDTYASTGQVLEQYWFLRDGETGLHMFSRVAYHNETAPFLRNLQELRTLFRPNDPMWTHLLTNPTQYAPLPSKDAVAQQVVVQDATWYLGNTPQDPYVQEEADWFTKYTFQDTWRDVDAYGMFADGSKTADGSAFGAWMVFNTRDTYFGGPLHSDLTVDGIVYNYISSNHHGDQTPNITNGFDRTFGPQYYHFNKGPAGTSILDLHADAAKLADPTWNADFYDDIAHLVPNYVPSTQRTTWKLHVDLPEGVTKPIAVLAQNGVDFQDNVFDTKAYQYWTDIDAQGYATIPRVKEGTYRLTIYGDGIFGQYIKDDVKIVAGKIDTTHARWREETSGTEIFRIGTPDKSSGEYRHGFARDTTKPRTPEEYRIYWARYDFPTEFPDGVRFRVGEDDVARDLNYVHWAAFGGKGNSLRPDLYLGDGNVNNWTLVFDLDEAAVKQKRHGTFTVQLAGAKTAAGNTDVYNASEPHANLKYTVNVNGKDLEPWVIPYYQSSSCAVRSAVVCYNVANKFVFDSKLLRAGENEIVLSLPYGATNYESAVLTPAIYVQYDALRLEIK</sequence>
<dbReference type="Gene3D" id="2.70.98.10">
    <property type="match status" value="1"/>
</dbReference>
<dbReference type="GO" id="GO:0030246">
    <property type="term" value="F:carbohydrate binding"/>
    <property type="evidence" value="ECO:0007669"/>
    <property type="project" value="InterPro"/>
</dbReference>
<gene>
    <name evidence="17" type="ORF">CLUP02_15228</name>
</gene>
<dbReference type="GO" id="GO:0034388">
    <property type="term" value="C:Pwp2p-containing subcomplex of 90S preribosome"/>
    <property type="evidence" value="ECO:0007669"/>
    <property type="project" value="TreeGrafter"/>
</dbReference>
<dbReference type="InterPro" id="IPR007319">
    <property type="entry name" value="WDR36/Utp21_C"/>
</dbReference>
<dbReference type="GO" id="GO:0006364">
    <property type="term" value="P:rRNA processing"/>
    <property type="evidence" value="ECO:0007669"/>
    <property type="project" value="InterPro"/>
</dbReference>
<dbReference type="InterPro" id="IPR059157">
    <property type="entry name" value="WDR36-Utp21_N"/>
</dbReference>
<keyword evidence="7" id="KW-0732">Signal</keyword>
<feature type="domain" description="WDR36/Utp21 C-terminal" evidence="13">
    <location>
        <begin position="903"/>
        <end position="1109"/>
    </location>
</feature>
<evidence type="ECO:0000313" key="18">
    <source>
        <dbReference type="Proteomes" id="UP000830671"/>
    </source>
</evidence>
<dbReference type="RefSeq" id="XP_049151298.1">
    <property type="nucleotide sequence ID" value="XM_049294152.1"/>
</dbReference>
<keyword evidence="5" id="KW-0964">Secreted</keyword>
<dbReference type="SUPFAM" id="SSF49785">
    <property type="entry name" value="Galactose-binding domain-like"/>
    <property type="match status" value="1"/>
</dbReference>
<evidence type="ECO:0000256" key="6">
    <source>
        <dbReference type="ARBA" id="ARBA00022574"/>
    </source>
</evidence>
<dbReference type="Gene3D" id="2.60.40.1120">
    <property type="entry name" value="Carboxypeptidase-like, regulatory domain"/>
    <property type="match status" value="1"/>
</dbReference>
<evidence type="ECO:0000256" key="2">
    <source>
        <dbReference type="ARBA" id="ARBA00004613"/>
    </source>
</evidence>
<organism evidence="17 18">
    <name type="scientific">Colletotrichum lupini</name>
    <dbReference type="NCBI Taxonomy" id="145971"/>
    <lineage>
        <taxon>Eukaryota</taxon>
        <taxon>Fungi</taxon>
        <taxon>Dikarya</taxon>
        <taxon>Ascomycota</taxon>
        <taxon>Pezizomycotina</taxon>
        <taxon>Sordariomycetes</taxon>
        <taxon>Hypocreomycetidae</taxon>
        <taxon>Glomerellales</taxon>
        <taxon>Glomerellaceae</taxon>
        <taxon>Colletotrichum</taxon>
        <taxon>Colletotrichum acutatum species complex</taxon>
    </lineage>
</organism>
<evidence type="ECO:0000256" key="10">
    <source>
        <dbReference type="ARBA" id="ARBA00023277"/>
    </source>
</evidence>
<dbReference type="InterPro" id="IPR008979">
    <property type="entry name" value="Galactose-bd-like_sf"/>
</dbReference>
<keyword evidence="10" id="KW-0119">Carbohydrate metabolism</keyword>
<keyword evidence="18" id="KW-1185">Reference proteome</keyword>
<dbReference type="PANTHER" id="PTHR22840">
    <property type="entry name" value="WD REPEAT-CONTAINING PROTEIN 36"/>
    <property type="match status" value="1"/>
</dbReference>
<dbReference type="KEGG" id="clup:CLUP02_15228"/>
<evidence type="ECO:0000256" key="8">
    <source>
        <dbReference type="ARBA" id="ARBA00022737"/>
    </source>
</evidence>
<dbReference type="PANTHER" id="PTHR22840:SF12">
    <property type="entry name" value="WD REPEAT-CONTAINING PROTEIN 36"/>
    <property type="match status" value="1"/>
</dbReference>
<dbReference type="InterPro" id="IPR014718">
    <property type="entry name" value="GH-type_carb-bd"/>
</dbReference>
<dbReference type="Pfam" id="PF25171">
    <property type="entry name" value="Beta-prop_WDR36-Utp21_1st"/>
    <property type="match status" value="1"/>
</dbReference>
<evidence type="ECO:0000256" key="5">
    <source>
        <dbReference type="ARBA" id="ARBA00022525"/>
    </source>
</evidence>
<dbReference type="Proteomes" id="UP000830671">
    <property type="component" value="Chromosome 8"/>
</dbReference>
<dbReference type="Pfam" id="PF14683">
    <property type="entry name" value="CBM-like"/>
    <property type="match status" value="1"/>
</dbReference>
<keyword evidence="8" id="KW-0677">Repeat</keyword>
<dbReference type="GO" id="GO:0102210">
    <property type="term" value="F:rhamnogalacturonan endolyase activity"/>
    <property type="evidence" value="ECO:0007669"/>
    <property type="project" value="UniProtKB-EC"/>
</dbReference>
<dbReference type="PROSITE" id="PS50082">
    <property type="entry name" value="WD_REPEATS_2"/>
    <property type="match status" value="2"/>
</dbReference>
<name>A0A9Q8T5U2_9PEZI</name>
<dbReference type="InterPro" id="IPR029413">
    <property type="entry name" value="RG-lyase_II"/>
</dbReference>
<evidence type="ECO:0000259" key="13">
    <source>
        <dbReference type="Pfam" id="PF04192"/>
    </source>
</evidence>
<evidence type="ECO:0000259" key="14">
    <source>
        <dbReference type="Pfam" id="PF14683"/>
    </source>
</evidence>
<dbReference type="Pfam" id="PF04192">
    <property type="entry name" value="Utp21"/>
    <property type="match status" value="1"/>
</dbReference>
<dbReference type="GO" id="GO:0005576">
    <property type="term" value="C:extracellular region"/>
    <property type="evidence" value="ECO:0007669"/>
    <property type="project" value="UniProtKB-SubCell"/>
</dbReference>
<comment type="similarity">
    <text evidence="3">Belongs to the polysaccharide lyase 4 family.</text>
</comment>
<dbReference type="Pfam" id="PF14686">
    <property type="entry name" value="fn3_3"/>
    <property type="match status" value="1"/>
</dbReference>
<dbReference type="SUPFAM" id="SSF50978">
    <property type="entry name" value="WD40 repeat-like"/>
    <property type="match status" value="1"/>
</dbReference>
<dbReference type="InterPro" id="IPR013784">
    <property type="entry name" value="Carb-bd-like_fold"/>
</dbReference>